<dbReference type="AlphaFoldDB" id="A0A383VY49"/>
<feature type="compositionally biased region" description="Polar residues" evidence="1">
    <location>
        <begin position="31"/>
        <end position="49"/>
    </location>
</feature>
<sequence>MPRQVTGRLVVLPGSQQQQFCDRFQVREPPQTFQQSKKYSFTPLETQRTLTKHPRRWFPDIHRQHGTRRPRSTAGARAQGGDVSAPATSSSDSRSKGAAAQAAPRGC</sequence>
<reference evidence="2 3" key="1">
    <citation type="submission" date="2016-10" db="EMBL/GenBank/DDBJ databases">
        <authorList>
            <person name="Cai Z."/>
        </authorList>
    </citation>
    <scope>NUCLEOTIDE SEQUENCE [LARGE SCALE GENOMIC DNA]</scope>
</reference>
<evidence type="ECO:0000313" key="3">
    <source>
        <dbReference type="Proteomes" id="UP000256970"/>
    </source>
</evidence>
<protein>
    <submittedName>
        <fullName evidence="2">Uncharacterized protein</fullName>
    </submittedName>
</protein>
<evidence type="ECO:0000256" key="1">
    <source>
        <dbReference type="SAM" id="MobiDB-lite"/>
    </source>
</evidence>
<feature type="region of interest" description="Disordered" evidence="1">
    <location>
        <begin position="29"/>
        <end position="107"/>
    </location>
</feature>
<name>A0A383VY49_TETOB</name>
<keyword evidence="3" id="KW-1185">Reference proteome</keyword>
<organism evidence="2 3">
    <name type="scientific">Tetradesmus obliquus</name>
    <name type="common">Green alga</name>
    <name type="synonym">Acutodesmus obliquus</name>
    <dbReference type="NCBI Taxonomy" id="3088"/>
    <lineage>
        <taxon>Eukaryota</taxon>
        <taxon>Viridiplantae</taxon>
        <taxon>Chlorophyta</taxon>
        <taxon>core chlorophytes</taxon>
        <taxon>Chlorophyceae</taxon>
        <taxon>CS clade</taxon>
        <taxon>Sphaeropleales</taxon>
        <taxon>Scenedesmaceae</taxon>
        <taxon>Tetradesmus</taxon>
    </lineage>
</organism>
<dbReference type="EMBL" id="FNXT01000954">
    <property type="protein sequence ID" value="SZX69789.1"/>
    <property type="molecule type" value="Genomic_DNA"/>
</dbReference>
<gene>
    <name evidence="2" type="ORF">BQ4739_LOCUS10061</name>
</gene>
<accession>A0A383VY49</accession>
<proteinExistence type="predicted"/>
<dbReference type="Proteomes" id="UP000256970">
    <property type="component" value="Unassembled WGS sequence"/>
</dbReference>
<evidence type="ECO:0000313" key="2">
    <source>
        <dbReference type="EMBL" id="SZX69789.1"/>
    </source>
</evidence>